<name>A0A8J5HNG8_ZINOF</name>
<feature type="transmembrane region" description="Helical" evidence="1">
    <location>
        <begin position="131"/>
        <end position="151"/>
    </location>
</feature>
<dbReference type="PANTHER" id="PTHR31963">
    <property type="entry name" value="RAS GUANINE NUCLEOTIDE EXCHANGE FACTOR K"/>
    <property type="match status" value="1"/>
</dbReference>
<keyword evidence="1" id="KW-1133">Transmembrane helix</keyword>
<dbReference type="EMBL" id="JACMSC010000002">
    <property type="protein sequence ID" value="KAG6531652.1"/>
    <property type="molecule type" value="Genomic_DNA"/>
</dbReference>
<feature type="transmembrane region" description="Helical" evidence="1">
    <location>
        <begin position="221"/>
        <end position="249"/>
    </location>
</feature>
<dbReference type="Proteomes" id="UP000734854">
    <property type="component" value="Unassembled WGS sequence"/>
</dbReference>
<dbReference type="InterPro" id="IPR021924">
    <property type="entry name" value="DUF3537"/>
</dbReference>
<dbReference type="Pfam" id="PF12056">
    <property type="entry name" value="DUF3537"/>
    <property type="match status" value="1"/>
</dbReference>
<evidence type="ECO:0000313" key="3">
    <source>
        <dbReference type="Proteomes" id="UP000734854"/>
    </source>
</evidence>
<dbReference type="AlphaFoldDB" id="A0A8J5HNG8"/>
<dbReference type="PANTHER" id="PTHR31963:SF16">
    <property type="entry name" value="OS06G0635200 PROTEIN"/>
    <property type="match status" value="1"/>
</dbReference>
<evidence type="ECO:0000256" key="1">
    <source>
        <dbReference type="SAM" id="Phobius"/>
    </source>
</evidence>
<reference evidence="2 3" key="1">
    <citation type="submission" date="2020-08" db="EMBL/GenBank/DDBJ databases">
        <title>Plant Genome Project.</title>
        <authorList>
            <person name="Zhang R.-G."/>
        </authorList>
    </citation>
    <scope>NUCLEOTIDE SEQUENCE [LARGE SCALE GENOMIC DNA]</scope>
    <source>
        <tissue evidence="2">Rhizome</tissue>
    </source>
</reference>
<accession>A0A8J5HNG8</accession>
<keyword evidence="1" id="KW-0472">Membrane</keyword>
<feature type="transmembrane region" description="Helical" evidence="1">
    <location>
        <begin position="328"/>
        <end position="346"/>
    </location>
</feature>
<feature type="transmembrane region" description="Helical" evidence="1">
    <location>
        <begin position="294"/>
        <end position="316"/>
    </location>
</feature>
<protein>
    <submittedName>
        <fullName evidence="2">Uncharacterized protein</fullName>
    </submittedName>
</protein>
<proteinExistence type="predicted"/>
<gene>
    <name evidence="2" type="ORF">ZIOFF_005468</name>
</gene>
<organism evidence="2 3">
    <name type="scientific">Zingiber officinale</name>
    <name type="common">Ginger</name>
    <name type="synonym">Amomum zingiber</name>
    <dbReference type="NCBI Taxonomy" id="94328"/>
    <lineage>
        <taxon>Eukaryota</taxon>
        <taxon>Viridiplantae</taxon>
        <taxon>Streptophyta</taxon>
        <taxon>Embryophyta</taxon>
        <taxon>Tracheophyta</taxon>
        <taxon>Spermatophyta</taxon>
        <taxon>Magnoliopsida</taxon>
        <taxon>Liliopsida</taxon>
        <taxon>Zingiberales</taxon>
        <taxon>Zingiberaceae</taxon>
        <taxon>Zingiber</taxon>
    </lineage>
</organism>
<evidence type="ECO:0000313" key="2">
    <source>
        <dbReference type="EMBL" id="KAG6531652.1"/>
    </source>
</evidence>
<keyword evidence="3" id="KW-1185">Reference proteome</keyword>
<sequence>MVDSSGTAVLCHTSSSTRYFNGYLPQGEKPPGILRRLAFQFVDHVVCANCGSSAMARKEAASFLPAMKSHLGCDGDELFGLRSYLRWMCLDQSNAGLAAVSWVVFFVLAVAVPSVSHFVLSYRPHRRPYDLVVQLSLSAAAALSILSLSAATRRRGFRRFLFLDKVAMESARARAAHSAQLRRSFRFLALFLAPCFAAEVTYKIWWYAFSVDRIPFWKDPVATGCVACVLELTSWAYRSASFLVACAVFRSTCRLHILRLQEFAAVFREESEVMPVLKEHLRLRRQLKIISHHFRGFILSGMVLVTASQFAAVLVTTRRHSDDNLFNTGELALCSIVLVTGLLVCLRSAAKITHKGQALTSHAAKWHVCATIESYAVDPATPSEAIAIAAPQFPHADDYSDEEEGGGSSEEDELEGTKIVPTHAHTISFQKRQALVTYLENNRAGITIFGFTVDRTWLHTVFMLETSLFLWLLGKTIGIS</sequence>
<feature type="transmembrane region" description="Helical" evidence="1">
    <location>
        <begin position="187"/>
        <end position="209"/>
    </location>
</feature>
<keyword evidence="1" id="KW-0812">Transmembrane</keyword>
<comment type="caution">
    <text evidence="2">The sequence shown here is derived from an EMBL/GenBank/DDBJ whole genome shotgun (WGS) entry which is preliminary data.</text>
</comment>
<feature type="transmembrane region" description="Helical" evidence="1">
    <location>
        <begin position="95"/>
        <end position="119"/>
    </location>
</feature>